<feature type="signal peptide" evidence="1">
    <location>
        <begin position="1"/>
        <end position="16"/>
    </location>
</feature>
<organism evidence="2 3">
    <name type="scientific">Candidozyma haemuli</name>
    <dbReference type="NCBI Taxonomy" id="45357"/>
    <lineage>
        <taxon>Eukaryota</taxon>
        <taxon>Fungi</taxon>
        <taxon>Dikarya</taxon>
        <taxon>Ascomycota</taxon>
        <taxon>Saccharomycotina</taxon>
        <taxon>Pichiomycetes</taxon>
        <taxon>Metschnikowiaceae</taxon>
        <taxon>Candidozyma</taxon>
    </lineage>
</organism>
<dbReference type="Proteomes" id="UP000825434">
    <property type="component" value="Chromosome 1"/>
</dbReference>
<proteinExistence type="predicted"/>
<keyword evidence="3" id="KW-1185">Reference proteome</keyword>
<sequence length="160" mass="17339">MQQSLVFLWFFAAASAAYNGIPQVTVEPSVSSMIVQDVQSLDSKYTMSSFIAEYTNLPKTAVSAQASMDYFYWYTYFAEVYSIGTKYLTESKAPKYDPELFYTPTTRSYSFVPGGKGNGNNVSNGSYVEASSSTSDNMAGTHASYYAAGGLAGILALALL</sequence>
<evidence type="ECO:0000256" key="1">
    <source>
        <dbReference type="SAM" id="SignalP"/>
    </source>
</evidence>
<name>A0ABX8I4I6_9ASCO</name>
<evidence type="ECO:0000313" key="3">
    <source>
        <dbReference type="Proteomes" id="UP000825434"/>
    </source>
</evidence>
<feature type="chain" id="PRO_5046091613" evidence="1">
    <location>
        <begin position="17"/>
        <end position="160"/>
    </location>
</feature>
<reference evidence="2 3" key="1">
    <citation type="submission" date="2021-06" db="EMBL/GenBank/DDBJ databases">
        <title>Candida outbreak in Lebanon.</title>
        <authorList>
            <person name="Finianos M."/>
        </authorList>
    </citation>
    <scope>NUCLEOTIDE SEQUENCE [LARGE SCALE GENOMIC DNA]</scope>
    <source>
        <strain evidence="2">CA3LBN</strain>
    </source>
</reference>
<accession>A0ABX8I4I6</accession>
<dbReference type="EMBL" id="CP076661">
    <property type="protein sequence ID" value="QWU86810.1"/>
    <property type="molecule type" value="Genomic_DNA"/>
</dbReference>
<evidence type="ECO:0000313" key="2">
    <source>
        <dbReference type="EMBL" id="QWU86810.1"/>
    </source>
</evidence>
<keyword evidence="1" id="KW-0732">Signal</keyword>
<protein>
    <submittedName>
        <fullName evidence="2">Uncharacterized protein</fullName>
    </submittedName>
</protein>
<gene>
    <name evidence="2" type="ORF">CA3LBN_001028</name>
</gene>